<gene>
    <name evidence="1" type="ORF">NCTC10786_04376</name>
</gene>
<evidence type="ECO:0000313" key="1">
    <source>
        <dbReference type="EMBL" id="SQB37618.1"/>
    </source>
</evidence>
<dbReference type="Proteomes" id="UP000251584">
    <property type="component" value="Unassembled WGS sequence"/>
</dbReference>
<dbReference type="EMBL" id="UAVY01000007">
    <property type="protein sequence ID" value="SQB37618.1"/>
    <property type="molecule type" value="Genomic_DNA"/>
</dbReference>
<evidence type="ECO:0000313" key="2">
    <source>
        <dbReference type="Proteomes" id="UP000251584"/>
    </source>
</evidence>
<protein>
    <submittedName>
        <fullName evidence="1">Putative oxidoreductase</fullName>
    </submittedName>
</protein>
<organism evidence="1 2">
    <name type="scientific">Citrobacter koseri</name>
    <name type="common">Citrobacter diversus</name>
    <dbReference type="NCBI Taxonomy" id="545"/>
    <lineage>
        <taxon>Bacteria</taxon>
        <taxon>Pseudomonadati</taxon>
        <taxon>Pseudomonadota</taxon>
        <taxon>Gammaproteobacteria</taxon>
        <taxon>Enterobacterales</taxon>
        <taxon>Enterobacteriaceae</taxon>
        <taxon>Citrobacter</taxon>
    </lineage>
</organism>
<name>A0A2X2W9S9_CITKO</name>
<accession>A0A2X2W9S9</accession>
<dbReference type="AlphaFoldDB" id="A0A2X2W9S9"/>
<reference evidence="1 2" key="1">
    <citation type="submission" date="2018-06" db="EMBL/GenBank/DDBJ databases">
        <authorList>
            <consortium name="Pathogen Informatics"/>
            <person name="Doyle S."/>
        </authorList>
    </citation>
    <scope>NUCLEOTIDE SEQUENCE [LARGE SCALE GENOMIC DNA]</scope>
    <source>
        <strain evidence="1 2">NCTC10786</strain>
    </source>
</reference>
<sequence>MCHGPTSAGLTRAIGLGKGTVELADFDHCDPGDLHRA</sequence>
<proteinExistence type="predicted"/>
<dbReference type="Gene3D" id="3.40.228.10">
    <property type="entry name" value="Dimethylsulfoxide Reductase, domain 2"/>
    <property type="match status" value="1"/>
</dbReference>